<evidence type="ECO:0000313" key="2">
    <source>
        <dbReference type="Proteomes" id="UP001220324"/>
    </source>
</evidence>
<organism evidence="1 2">
    <name type="scientific">Penicillium frequentans</name>
    <dbReference type="NCBI Taxonomy" id="3151616"/>
    <lineage>
        <taxon>Eukaryota</taxon>
        <taxon>Fungi</taxon>
        <taxon>Dikarya</taxon>
        <taxon>Ascomycota</taxon>
        <taxon>Pezizomycotina</taxon>
        <taxon>Eurotiomycetes</taxon>
        <taxon>Eurotiomycetidae</taxon>
        <taxon>Eurotiales</taxon>
        <taxon>Aspergillaceae</taxon>
        <taxon>Penicillium</taxon>
    </lineage>
</organism>
<name>A0AAD6D127_9EURO</name>
<sequence>MDIVHGKELHYKELSLKHRGSGLAFKDLFLGEENTPENYLFTIGRQSAFSSPIHKHTFDQFRYAYRGDVSIAPDLLLREGELCYHPEGVLYGPQLDEGGERDVLVLQFGGASGQGYLSFAQITEGQEKLKESGRFENGKFHPADGGEPMDGYEALWQSYSGRPLKYPAARYHSVIVAKPDNYSWVPLAGSSNAFTRTLGVFTERQTKADMIKIGAEGKIEIPGENAIQLLFVLTGQGKANETSLETESAVRLSPGTGVLLSADHGMELLHFVLPMLHGIGQ</sequence>
<comment type="caution">
    <text evidence="1">The sequence shown here is derived from an EMBL/GenBank/DDBJ whole genome shotgun (WGS) entry which is preliminary data.</text>
</comment>
<dbReference type="EMBL" id="JAQIZZ010000003">
    <property type="protein sequence ID" value="KAJ5547090.1"/>
    <property type="molecule type" value="Genomic_DNA"/>
</dbReference>
<accession>A0AAD6D127</accession>
<gene>
    <name evidence="1" type="ORF">N7494_004675</name>
</gene>
<protein>
    <submittedName>
        <fullName evidence="1">Uncharacterized protein</fullName>
    </submittedName>
</protein>
<proteinExistence type="predicted"/>
<evidence type="ECO:0000313" key="1">
    <source>
        <dbReference type="EMBL" id="KAJ5547090.1"/>
    </source>
</evidence>
<keyword evidence="2" id="KW-1185">Reference proteome</keyword>
<reference evidence="1 2" key="1">
    <citation type="journal article" date="2023" name="IMA Fungus">
        <title>Comparative genomic study of the Penicillium genus elucidates a diverse pangenome and 15 lateral gene transfer events.</title>
        <authorList>
            <person name="Petersen C."/>
            <person name="Sorensen T."/>
            <person name="Nielsen M.R."/>
            <person name="Sondergaard T.E."/>
            <person name="Sorensen J.L."/>
            <person name="Fitzpatrick D.A."/>
            <person name="Frisvad J.C."/>
            <person name="Nielsen K.L."/>
        </authorList>
    </citation>
    <scope>NUCLEOTIDE SEQUENCE [LARGE SCALE GENOMIC DNA]</scope>
    <source>
        <strain evidence="1 2">IBT 35679</strain>
    </source>
</reference>
<dbReference type="AlphaFoldDB" id="A0AAD6D127"/>
<dbReference type="Proteomes" id="UP001220324">
    <property type="component" value="Unassembled WGS sequence"/>
</dbReference>